<reference evidence="13 14" key="1">
    <citation type="submission" date="2020-03" db="EMBL/GenBank/DDBJ databases">
        <title>Genomic Encyclopedia of Type Strains, Phase IV (KMG-IV): sequencing the most valuable type-strain genomes for metagenomic binning, comparative biology and taxonomic classification.</title>
        <authorList>
            <person name="Goeker M."/>
        </authorList>
    </citation>
    <scope>NUCLEOTIDE SEQUENCE [LARGE SCALE GENOMIC DNA]</scope>
    <source>
        <strain evidence="13 14">DSM 22753</strain>
    </source>
</reference>
<accession>A0ABX0U4X2</accession>
<comment type="function">
    <text evidence="8 11">Allows the formation of correctly charged Asn-tRNA(Asn) or Gln-tRNA(Gln) through the transamidation of misacylated Asp-tRNA(Asn) or Glu-tRNA(Gln) in organisms which lack either or both of asparaginyl-tRNA or glutaminyl-tRNA synthetases. The reaction takes place in the presence of glutamine and ATP through an activated phospho-Asp-tRNA(Asn) or phospho-Glu-tRNA(Gln).</text>
</comment>
<dbReference type="InterPro" id="IPR023168">
    <property type="entry name" value="GatB_Yqey_C_2"/>
</dbReference>
<proteinExistence type="inferred from homology"/>
<dbReference type="HAMAP" id="MF_00121">
    <property type="entry name" value="GatB"/>
    <property type="match status" value="1"/>
</dbReference>
<gene>
    <name evidence="11" type="primary">gatB</name>
    <name evidence="13" type="ORF">FHT01_002647</name>
</gene>
<dbReference type="InterPro" id="IPR017959">
    <property type="entry name" value="Asn/Gln-tRNA_amidoTrfase_suB/E"/>
</dbReference>
<comment type="subunit">
    <text evidence="2 11">Heterotrimer of A, B and C subunits.</text>
</comment>
<comment type="similarity">
    <text evidence="1 11">Belongs to the GatB/GatE family. GatB subfamily.</text>
</comment>
<evidence type="ECO:0000256" key="11">
    <source>
        <dbReference type="HAMAP-Rule" id="MF_00121"/>
    </source>
</evidence>
<dbReference type="InterPro" id="IPR004413">
    <property type="entry name" value="GatB"/>
</dbReference>
<evidence type="ECO:0000256" key="3">
    <source>
        <dbReference type="ARBA" id="ARBA00016923"/>
    </source>
</evidence>
<dbReference type="InterPro" id="IPR017958">
    <property type="entry name" value="Gln-tRNA_amidoTrfase_suB_CS"/>
</dbReference>
<comment type="catalytic activity">
    <reaction evidence="9 11">
        <text>L-aspartyl-tRNA(Asn) + L-glutamine + ATP + H2O = L-asparaginyl-tRNA(Asn) + L-glutamate + ADP + phosphate + 2 H(+)</text>
        <dbReference type="Rhea" id="RHEA:14513"/>
        <dbReference type="Rhea" id="RHEA-COMP:9674"/>
        <dbReference type="Rhea" id="RHEA-COMP:9677"/>
        <dbReference type="ChEBI" id="CHEBI:15377"/>
        <dbReference type="ChEBI" id="CHEBI:15378"/>
        <dbReference type="ChEBI" id="CHEBI:29985"/>
        <dbReference type="ChEBI" id="CHEBI:30616"/>
        <dbReference type="ChEBI" id="CHEBI:43474"/>
        <dbReference type="ChEBI" id="CHEBI:58359"/>
        <dbReference type="ChEBI" id="CHEBI:78515"/>
        <dbReference type="ChEBI" id="CHEBI:78516"/>
        <dbReference type="ChEBI" id="CHEBI:456216"/>
    </reaction>
</comment>
<dbReference type="NCBIfam" id="TIGR00133">
    <property type="entry name" value="gatB"/>
    <property type="match status" value="1"/>
</dbReference>
<dbReference type="SUPFAM" id="SSF89095">
    <property type="entry name" value="GatB/YqeY motif"/>
    <property type="match status" value="1"/>
</dbReference>
<dbReference type="Pfam" id="PF02637">
    <property type="entry name" value="GatB_Yqey"/>
    <property type="match status" value="1"/>
</dbReference>
<evidence type="ECO:0000256" key="5">
    <source>
        <dbReference type="ARBA" id="ARBA00022741"/>
    </source>
</evidence>
<evidence type="ECO:0000313" key="13">
    <source>
        <dbReference type="EMBL" id="NIJ25105.1"/>
    </source>
</evidence>
<dbReference type="NCBIfam" id="NF004012">
    <property type="entry name" value="PRK05477.1-2"/>
    <property type="match status" value="1"/>
</dbReference>
<evidence type="ECO:0000256" key="4">
    <source>
        <dbReference type="ARBA" id="ARBA00022598"/>
    </source>
</evidence>
<dbReference type="SMART" id="SM00845">
    <property type="entry name" value="GatB_Yqey"/>
    <property type="match status" value="1"/>
</dbReference>
<dbReference type="Proteomes" id="UP000788153">
    <property type="component" value="Unassembled WGS sequence"/>
</dbReference>
<keyword evidence="14" id="KW-1185">Reference proteome</keyword>
<comment type="catalytic activity">
    <reaction evidence="10 11">
        <text>L-glutamyl-tRNA(Gln) + L-glutamine + ATP + H2O = L-glutaminyl-tRNA(Gln) + L-glutamate + ADP + phosphate + H(+)</text>
        <dbReference type="Rhea" id="RHEA:17521"/>
        <dbReference type="Rhea" id="RHEA-COMP:9681"/>
        <dbReference type="Rhea" id="RHEA-COMP:9684"/>
        <dbReference type="ChEBI" id="CHEBI:15377"/>
        <dbReference type="ChEBI" id="CHEBI:15378"/>
        <dbReference type="ChEBI" id="CHEBI:29985"/>
        <dbReference type="ChEBI" id="CHEBI:30616"/>
        <dbReference type="ChEBI" id="CHEBI:43474"/>
        <dbReference type="ChEBI" id="CHEBI:58359"/>
        <dbReference type="ChEBI" id="CHEBI:78520"/>
        <dbReference type="ChEBI" id="CHEBI:78521"/>
        <dbReference type="ChEBI" id="CHEBI:456216"/>
    </reaction>
</comment>
<dbReference type="GO" id="GO:0050567">
    <property type="term" value="F:glutaminyl-tRNA synthase (glutamine-hydrolyzing) activity"/>
    <property type="evidence" value="ECO:0007669"/>
    <property type="project" value="UniProtKB-EC"/>
</dbReference>
<dbReference type="InterPro" id="IPR042114">
    <property type="entry name" value="GatB_C_1"/>
</dbReference>
<evidence type="ECO:0000256" key="7">
    <source>
        <dbReference type="ARBA" id="ARBA00022917"/>
    </source>
</evidence>
<dbReference type="PANTHER" id="PTHR11659:SF0">
    <property type="entry name" value="GLUTAMYL-TRNA(GLN) AMIDOTRANSFERASE SUBUNIT B, MITOCHONDRIAL"/>
    <property type="match status" value="1"/>
</dbReference>
<dbReference type="PROSITE" id="PS01234">
    <property type="entry name" value="GATB"/>
    <property type="match status" value="1"/>
</dbReference>
<evidence type="ECO:0000259" key="12">
    <source>
        <dbReference type="SMART" id="SM00845"/>
    </source>
</evidence>
<dbReference type="InterPro" id="IPR018027">
    <property type="entry name" value="Asn/Gln_amidotransferase"/>
</dbReference>
<dbReference type="NCBIfam" id="NF004015">
    <property type="entry name" value="PRK05477.1-5"/>
    <property type="match status" value="1"/>
</dbReference>
<evidence type="ECO:0000313" key="14">
    <source>
        <dbReference type="Proteomes" id="UP000788153"/>
    </source>
</evidence>
<dbReference type="Pfam" id="PF02934">
    <property type="entry name" value="GatB_N"/>
    <property type="match status" value="1"/>
</dbReference>
<evidence type="ECO:0000256" key="10">
    <source>
        <dbReference type="ARBA" id="ARBA00047913"/>
    </source>
</evidence>
<organism evidence="13 14">
    <name type="scientific">Sphingomonas japonica</name>
    <dbReference type="NCBI Taxonomy" id="511662"/>
    <lineage>
        <taxon>Bacteria</taxon>
        <taxon>Pseudomonadati</taxon>
        <taxon>Pseudomonadota</taxon>
        <taxon>Alphaproteobacteria</taxon>
        <taxon>Sphingomonadales</taxon>
        <taxon>Sphingomonadaceae</taxon>
        <taxon>Sphingomonas</taxon>
    </lineage>
</organism>
<dbReference type="InterPro" id="IPR003789">
    <property type="entry name" value="Asn/Gln_tRNA_amidoTrase-B-like"/>
</dbReference>
<dbReference type="EMBL" id="JAASQP010000001">
    <property type="protein sequence ID" value="NIJ25105.1"/>
    <property type="molecule type" value="Genomic_DNA"/>
</dbReference>
<dbReference type="RefSeq" id="WP_140047567.1">
    <property type="nucleotide sequence ID" value="NZ_BAAAEV010000001.1"/>
</dbReference>
<dbReference type="Gene3D" id="1.10.150.380">
    <property type="entry name" value="GatB domain, N-terminal subdomain"/>
    <property type="match status" value="1"/>
</dbReference>
<keyword evidence="6 11" id="KW-0067">ATP-binding</keyword>
<dbReference type="InterPro" id="IPR014746">
    <property type="entry name" value="Gln_synth/guanido_kin_cat_dom"/>
</dbReference>
<sequence>MADTDASTYRIHGATGDWEVVIGLEVHAQVTSNAKLFSGASTRFGAEPNTQVSLVDAAMPGMLPVPNRECIRQAVRTGMAIDAAINKWSRFDRKNYFYADLPQGYQISQLYHPLVGEGTIAISLDDKDPDAVTKDVGVERIHVEQDAGKLMHDQHPTRSYVDLNRSGVALMEIVSRPDMRSPAEAGAYVRKLRSILRYVGSCDGNMEEGSMRADVNVSVRKPGDAFGTRTETKNVNSVRFVMAVIEHEAQRQVDVLEAGGKIVQETRLYDPDRGETRSMRSKEDAHDYRYFPDPDLLPLELDDAFLDECRASLPELPDAKRHRYVAELGLSPYNAAVLTAEADTAHWFEALLAECGDGVSAKAAANWVMSDLFGALNRLGKDLETSPVSPAQGAELLALIADGTISNTLGKQVFEIMLETGQGAGAIVEERGLKQTSDTGAIEAEIARVLEANPDKVAEYRGGKDKLFGFFVGQTMKAMGGKANPGVVNDLLKKALG</sequence>
<dbReference type="GO" id="GO:0050566">
    <property type="term" value="F:asparaginyl-tRNA synthase (glutamine-hydrolyzing) activity"/>
    <property type="evidence" value="ECO:0007669"/>
    <property type="project" value="UniProtKB-EC"/>
</dbReference>
<evidence type="ECO:0000256" key="9">
    <source>
        <dbReference type="ARBA" id="ARBA00047380"/>
    </source>
</evidence>
<keyword evidence="4 11" id="KW-0436">Ligase</keyword>
<name>A0ABX0U4X2_9SPHN</name>
<comment type="caution">
    <text evidence="13">The sequence shown here is derived from an EMBL/GenBank/DDBJ whole genome shotgun (WGS) entry which is preliminary data.</text>
</comment>
<feature type="domain" description="Asn/Gln amidotransferase" evidence="12">
    <location>
        <begin position="346"/>
        <end position="496"/>
    </location>
</feature>
<evidence type="ECO:0000256" key="2">
    <source>
        <dbReference type="ARBA" id="ARBA00011123"/>
    </source>
</evidence>
<keyword evidence="7 11" id="KW-0648">Protein biosynthesis</keyword>
<evidence type="ECO:0000256" key="6">
    <source>
        <dbReference type="ARBA" id="ARBA00022840"/>
    </source>
</evidence>
<protein>
    <recommendedName>
        <fullName evidence="3 11">Aspartyl/glutamyl-tRNA(Asn/Gln) amidotransferase subunit B</fullName>
        <shortName evidence="11">Asp/Glu-ADT subunit B</shortName>
        <ecNumber evidence="11">6.3.5.-</ecNumber>
    </recommendedName>
</protein>
<dbReference type="InterPro" id="IPR006075">
    <property type="entry name" value="Asn/Gln-tRNA_Trfase_suB/E_cat"/>
</dbReference>
<dbReference type="EC" id="6.3.5.-" evidence="11"/>
<evidence type="ECO:0000256" key="1">
    <source>
        <dbReference type="ARBA" id="ARBA00005306"/>
    </source>
</evidence>
<dbReference type="SUPFAM" id="SSF55931">
    <property type="entry name" value="Glutamine synthetase/guanido kinase"/>
    <property type="match status" value="1"/>
</dbReference>
<dbReference type="Gene3D" id="1.10.10.410">
    <property type="match status" value="1"/>
</dbReference>
<keyword evidence="5 11" id="KW-0547">Nucleotide-binding</keyword>
<dbReference type="PANTHER" id="PTHR11659">
    <property type="entry name" value="GLUTAMYL-TRNA GLN AMIDOTRANSFERASE SUBUNIT B MITOCHONDRIAL AND PROKARYOTIC PET112-RELATED"/>
    <property type="match status" value="1"/>
</dbReference>
<dbReference type="NCBIfam" id="NF004014">
    <property type="entry name" value="PRK05477.1-4"/>
    <property type="match status" value="1"/>
</dbReference>
<evidence type="ECO:0000256" key="8">
    <source>
        <dbReference type="ARBA" id="ARBA00024799"/>
    </source>
</evidence>